<evidence type="ECO:0000313" key="1">
    <source>
        <dbReference type="EMBL" id="UYF76600.1"/>
    </source>
</evidence>
<organism evidence="1 2">
    <name type="scientific">Acinetobacter ursingii</name>
    <dbReference type="NCBI Taxonomy" id="108980"/>
    <lineage>
        <taxon>Bacteria</taxon>
        <taxon>Pseudomonadati</taxon>
        <taxon>Pseudomonadota</taxon>
        <taxon>Gammaproteobacteria</taxon>
        <taxon>Moraxellales</taxon>
        <taxon>Moraxellaceae</taxon>
        <taxon>Acinetobacter</taxon>
    </lineage>
</organism>
<protein>
    <submittedName>
        <fullName evidence="1">Uncharacterized protein</fullName>
    </submittedName>
</protein>
<proteinExistence type="predicted"/>
<sequence>MNFKSFEEKFITNPDTQEQIQATWTQVRFTPDLVTNEQLSIGVLISYDGIIHTKFIEDFSRVECAYGIEAVTYLKSCIELFEDFLHCNHETSFSSQLILDKRGFVQGETIDGLLEELLIRAAPLSLPHHNKSFYKKQFHTVKTVKFHSEVKSYIKNKMGEIYKEIFSRNETLLVGNSIIGFRNLPVAINIEKNNKIGDLVSTVYATPDTVEINCLKALENLRAVKKYSKKDSDCKLFMLSPDDHNMELLSNADKKKRKDIIGNFKWSLRSEGIDLVEEHSVNEASEKLIEWSGIDKQRKLEEV</sequence>
<gene>
    <name evidence="1" type="ORF">LSO58_06920</name>
</gene>
<accession>A0AA46NSE1</accession>
<dbReference type="Proteomes" id="UP001164081">
    <property type="component" value="Chromosome"/>
</dbReference>
<reference evidence="1" key="1">
    <citation type="journal article" date="2022" name="J Glob Antimicrob Resist">
        <title>Comparative analysis of IMP-4- and OXA-58-containing plasmids of three carbapenemase-producing Acinetobacter ursingii strains in the Netherlands.</title>
        <authorList>
            <person name="Hendrickx A.P.A."/>
            <person name="Schade R.P."/>
            <person name="Landman F."/>
            <person name="Bosch T."/>
            <person name="Schouls L.M."/>
            <person name="van Dijk K."/>
        </authorList>
    </citation>
    <scope>NUCLEOTIDE SEQUENCE</scope>
    <source>
        <strain evidence="1">RIVM_C010761</strain>
    </source>
</reference>
<dbReference type="RefSeq" id="WP_263503762.1">
    <property type="nucleotide sequence ID" value="NZ_CP089044.1"/>
</dbReference>
<name>A0AA46NSE1_9GAMM</name>
<evidence type="ECO:0000313" key="2">
    <source>
        <dbReference type="Proteomes" id="UP001164081"/>
    </source>
</evidence>
<dbReference type="AlphaFoldDB" id="A0AA46NSE1"/>
<dbReference type="EMBL" id="CP089044">
    <property type="protein sequence ID" value="UYF76600.1"/>
    <property type="molecule type" value="Genomic_DNA"/>
</dbReference>